<gene>
    <name evidence="4" type="ORF">ORI27_20310</name>
</gene>
<dbReference type="PROSITE" id="PS50977">
    <property type="entry name" value="HTH_TETR_2"/>
    <property type="match status" value="1"/>
</dbReference>
<dbReference type="SUPFAM" id="SSF48498">
    <property type="entry name" value="Tetracyclin repressor-like, C-terminal domain"/>
    <property type="match status" value="1"/>
</dbReference>
<keyword evidence="1 2" id="KW-0238">DNA-binding</keyword>
<evidence type="ECO:0000313" key="4">
    <source>
        <dbReference type="EMBL" id="MCX2939044.1"/>
    </source>
</evidence>
<evidence type="ECO:0000256" key="2">
    <source>
        <dbReference type="PROSITE-ProRule" id="PRU00335"/>
    </source>
</evidence>
<name>A0ABT3SHR2_9MYCO</name>
<dbReference type="InterPro" id="IPR009057">
    <property type="entry name" value="Homeodomain-like_sf"/>
</dbReference>
<comment type="caution">
    <text evidence="4">The sequence shown here is derived from an EMBL/GenBank/DDBJ whole genome shotgun (WGS) entry which is preliminary data.</text>
</comment>
<evidence type="ECO:0000313" key="5">
    <source>
        <dbReference type="Proteomes" id="UP001300745"/>
    </source>
</evidence>
<dbReference type="PANTHER" id="PTHR30055:SF226">
    <property type="entry name" value="HTH-TYPE TRANSCRIPTIONAL REGULATOR PKSA"/>
    <property type="match status" value="1"/>
</dbReference>
<protein>
    <submittedName>
        <fullName evidence="4">Helix-turn-helix domain containing protein</fullName>
    </submittedName>
</protein>
<evidence type="ECO:0000259" key="3">
    <source>
        <dbReference type="PROSITE" id="PS50977"/>
    </source>
</evidence>
<feature type="domain" description="HTH tetR-type" evidence="3">
    <location>
        <begin position="19"/>
        <end position="79"/>
    </location>
</feature>
<dbReference type="PANTHER" id="PTHR30055">
    <property type="entry name" value="HTH-TYPE TRANSCRIPTIONAL REGULATOR RUTR"/>
    <property type="match status" value="1"/>
</dbReference>
<dbReference type="Proteomes" id="UP001300745">
    <property type="component" value="Unassembled WGS sequence"/>
</dbReference>
<reference evidence="4 5" key="1">
    <citation type="submission" date="2022-11" db="EMBL/GenBank/DDBJ databases">
        <title>Mycobacterium sp. nov.</title>
        <authorList>
            <person name="Papic B."/>
            <person name="Spicic S."/>
            <person name="Duvnjak S."/>
        </authorList>
    </citation>
    <scope>NUCLEOTIDE SEQUENCE [LARGE SCALE GENOMIC DNA]</scope>
    <source>
        <strain evidence="4 5">CVI_P4</strain>
    </source>
</reference>
<proteinExistence type="predicted"/>
<dbReference type="RefSeq" id="WP_265998815.1">
    <property type="nucleotide sequence ID" value="NZ_JAPJDN010000020.1"/>
</dbReference>
<sequence length="208" mass="22898">MTDTAPAELRSQRRAARRAENRSEILDAAERVFGEDGLRTGSLRRIANLSGYSTAAIYKFFDSKQHLVAEVLTRRGDEYLNELRQAAQSDGTPLDRLHLIVDTAAAYFRERAHFRSVLRQIKGGSAILGPVLDAFAEDVYGRYADAMNLMTDLVRQGQHAREIRDGDPGGIAHLASVLTNEYALADVALAPSEFHAVFDGALRAPPLC</sequence>
<dbReference type="Gene3D" id="1.10.357.10">
    <property type="entry name" value="Tetracycline Repressor, domain 2"/>
    <property type="match status" value="1"/>
</dbReference>
<keyword evidence="5" id="KW-1185">Reference proteome</keyword>
<dbReference type="SUPFAM" id="SSF46689">
    <property type="entry name" value="Homeodomain-like"/>
    <property type="match status" value="1"/>
</dbReference>
<feature type="DNA-binding region" description="H-T-H motif" evidence="2">
    <location>
        <begin position="42"/>
        <end position="61"/>
    </location>
</feature>
<dbReference type="PRINTS" id="PR00455">
    <property type="entry name" value="HTHTETR"/>
</dbReference>
<evidence type="ECO:0000256" key="1">
    <source>
        <dbReference type="ARBA" id="ARBA00023125"/>
    </source>
</evidence>
<dbReference type="Gene3D" id="1.10.10.60">
    <property type="entry name" value="Homeodomain-like"/>
    <property type="match status" value="1"/>
</dbReference>
<dbReference type="InterPro" id="IPR001647">
    <property type="entry name" value="HTH_TetR"/>
</dbReference>
<accession>A0ABT3SHR2</accession>
<dbReference type="EMBL" id="JAPJDO010000020">
    <property type="protein sequence ID" value="MCX2939044.1"/>
    <property type="molecule type" value="Genomic_DNA"/>
</dbReference>
<dbReference type="InterPro" id="IPR050109">
    <property type="entry name" value="HTH-type_TetR-like_transc_reg"/>
</dbReference>
<dbReference type="Pfam" id="PF00440">
    <property type="entry name" value="TetR_N"/>
    <property type="match status" value="1"/>
</dbReference>
<dbReference type="InterPro" id="IPR036271">
    <property type="entry name" value="Tet_transcr_reg_TetR-rel_C_sf"/>
</dbReference>
<organism evidence="4 5">
    <name type="scientific">Mycobacterium pinniadriaticum</name>
    <dbReference type="NCBI Taxonomy" id="2994102"/>
    <lineage>
        <taxon>Bacteria</taxon>
        <taxon>Bacillati</taxon>
        <taxon>Actinomycetota</taxon>
        <taxon>Actinomycetes</taxon>
        <taxon>Mycobacteriales</taxon>
        <taxon>Mycobacteriaceae</taxon>
        <taxon>Mycobacterium</taxon>
    </lineage>
</organism>